<accession>A0A151Z5D8</accession>
<evidence type="ECO:0000313" key="4">
    <source>
        <dbReference type="Proteomes" id="UP000076078"/>
    </source>
</evidence>
<dbReference type="Proteomes" id="UP000076078">
    <property type="component" value="Unassembled WGS sequence"/>
</dbReference>
<evidence type="ECO:0000259" key="2">
    <source>
        <dbReference type="PROSITE" id="PS50119"/>
    </source>
</evidence>
<evidence type="ECO:0000256" key="1">
    <source>
        <dbReference type="PROSITE-ProRule" id="PRU00024"/>
    </source>
</evidence>
<proteinExistence type="predicted"/>
<dbReference type="SUPFAM" id="SSF69304">
    <property type="entry name" value="Tricorn protease N-terminal domain"/>
    <property type="match status" value="1"/>
</dbReference>
<dbReference type="InterPro" id="IPR000315">
    <property type="entry name" value="Znf_B-box"/>
</dbReference>
<evidence type="ECO:0000313" key="3">
    <source>
        <dbReference type="EMBL" id="KYQ89014.1"/>
    </source>
</evidence>
<dbReference type="EMBL" id="LODT01000042">
    <property type="protein sequence ID" value="KYQ89014.1"/>
    <property type="molecule type" value="Genomic_DNA"/>
</dbReference>
<reference evidence="3 4" key="1">
    <citation type="submission" date="2015-12" db="EMBL/GenBank/DDBJ databases">
        <title>Dictyostelia acquired genes for synthesis and detection of signals that induce cell-type specialization by lateral gene transfer from prokaryotes.</title>
        <authorList>
            <person name="Gloeckner G."/>
            <person name="Schaap P."/>
        </authorList>
    </citation>
    <scope>NUCLEOTIDE SEQUENCE [LARGE SCALE GENOMIC DNA]</scope>
    <source>
        <strain evidence="3 4">TK</strain>
    </source>
</reference>
<keyword evidence="1" id="KW-0862">Zinc</keyword>
<dbReference type="OrthoDB" id="18674at2759"/>
<keyword evidence="1" id="KW-0863">Zinc-finger</keyword>
<gene>
    <name evidence="3" type="ORF">DLAC_10234</name>
</gene>
<protein>
    <recommendedName>
        <fullName evidence="2">B box-type domain-containing protein</fullName>
    </recommendedName>
</protein>
<dbReference type="AlphaFoldDB" id="A0A151Z5D8"/>
<comment type="caution">
    <text evidence="3">The sequence shown here is derived from an EMBL/GenBank/DDBJ whole genome shotgun (WGS) entry which is preliminary data.</text>
</comment>
<organism evidence="3 4">
    <name type="scientific">Tieghemostelium lacteum</name>
    <name type="common">Slime mold</name>
    <name type="synonym">Dictyostelium lacteum</name>
    <dbReference type="NCBI Taxonomy" id="361077"/>
    <lineage>
        <taxon>Eukaryota</taxon>
        <taxon>Amoebozoa</taxon>
        <taxon>Evosea</taxon>
        <taxon>Eumycetozoa</taxon>
        <taxon>Dictyostelia</taxon>
        <taxon>Dictyosteliales</taxon>
        <taxon>Raperosteliaceae</taxon>
        <taxon>Tieghemostelium</taxon>
    </lineage>
</organism>
<sequence>MNCTENNHALSIYTHCKYCKTNICHNCEDEHKEHYTIPIDQYQEELNGLSKAIQNYLESYLKCLKERKLFNDSIFTKIKDKYEKQTEEVDKLFRDFHDQLHVKQVELKRELKSYYEENSEKYTICQSQLELNINSIDEKFNEIYRAFDTTQLNVDQSRIVNNYIKNPIVDNISVTLYELPTLNFKSIGNKFENRMTKIKIKSISKKACPIKFSEKLVFDDIPINKSQNLYLYNRTTGLEVLGLFDEFKVTQVQSSPAISPASLFPYWQTMSDQSLLYLIAGDKIAYLNNKKNDPTWIIKQVPQLCEYEFRASISDNKGNIYMIGDKLGSGSWSNIYTMSTGNFEIKHIGTIKGYSNWQTLTFGSGSWLYICSGFKTNVHKFNIKTYQLESLGSSIPIVSTSLLNTSYSCYAGNLIFVISNIEPRFIVYNHKVNRSKILELDSKVIPCHNYNNLAKILYDYDQHIYYFVIGAKCISRYNILQNEWSIVHKTDKIISVTQYFSLS</sequence>
<keyword evidence="1" id="KW-0479">Metal-binding</keyword>
<name>A0A151Z5D8_TIELA</name>
<dbReference type="GO" id="GO:0008270">
    <property type="term" value="F:zinc ion binding"/>
    <property type="evidence" value="ECO:0007669"/>
    <property type="project" value="UniProtKB-KW"/>
</dbReference>
<keyword evidence="4" id="KW-1185">Reference proteome</keyword>
<feature type="domain" description="B box-type" evidence="2">
    <location>
        <begin position="1"/>
        <end position="39"/>
    </location>
</feature>
<dbReference type="PROSITE" id="PS50119">
    <property type="entry name" value="ZF_BBOX"/>
    <property type="match status" value="1"/>
</dbReference>
<dbReference type="InParanoid" id="A0A151Z5D8"/>